<evidence type="ECO:0000313" key="2">
    <source>
        <dbReference type="EMBL" id="EWC47822.1"/>
    </source>
</evidence>
<name>W7I5S7_9PEZI</name>
<dbReference type="HOGENOM" id="CLU_583969_0_0_1"/>
<accession>W7I5S7</accession>
<feature type="domain" description="F-box" evidence="1">
    <location>
        <begin position="1"/>
        <end position="44"/>
    </location>
</feature>
<keyword evidence="3" id="KW-1185">Reference proteome</keyword>
<dbReference type="CDD" id="cd09917">
    <property type="entry name" value="F-box_SF"/>
    <property type="match status" value="1"/>
</dbReference>
<dbReference type="PROSITE" id="PS50181">
    <property type="entry name" value="FBOX"/>
    <property type="match status" value="1"/>
</dbReference>
<dbReference type="Proteomes" id="UP000024837">
    <property type="component" value="Unassembled WGS sequence"/>
</dbReference>
<protein>
    <recommendedName>
        <fullName evidence="1">F-box domain-containing protein</fullName>
    </recommendedName>
</protein>
<gene>
    <name evidence="2" type="ORF">DRE_03022</name>
</gene>
<reference evidence="2 3" key="1">
    <citation type="submission" date="2013-05" db="EMBL/GenBank/DDBJ databases">
        <title>Drechslerella stenobrocha genome reveals carnivorous origination and mechanical trapping mechanism of predatory fungi.</title>
        <authorList>
            <person name="Liu X."/>
            <person name="Zhang W."/>
            <person name="Liu K."/>
        </authorList>
    </citation>
    <scope>NUCLEOTIDE SEQUENCE [LARGE SCALE GENOMIC DNA]</scope>
    <source>
        <strain evidence="2 3">248</strain>
    </source>
</reference>
<dbReference type="EMBL" id="KI966408">
    <property type="protein sequence ID" value="EWC47822.1"/>
    <property type="molecule type" value="Genomic_DNA"/>
</dbReference>
<dbReference type="SUPFAM" id="SSF81383">
    <property type="entry name" value="F-box domain"/>
    <property type="match status" value="1"/>
</dbReference>
<evidence type="ECO:0000313" key="3">
    <source>
        <dbReference type="Proteomes" id="UP000024837"/>
    </source>
</evidence>
<proteinExistence type="predicted"/>
<organism evidence="2 3">
    <name type="scientific">Drechslerella stenobrocha 248</name>
    <dbReference type="NCBI Taxonomy" id="1043628"/>
    <lineage>
        <taxon>Eukaryota</taxon>
        <taxon>Fungi</taxon>
        <taxon>Dikarya</taxon>
        <taxon>Ascomycota</taxon>
        <taxon>Pezizomycotina</taxon>
        <taxon>Orbiliomycetes</taxon>
        <taxon>Orbiliales</taxon>
        <taxon>Orbiliaceae</taxon>
        <taxon>Drechslerella</taxon>
    </lineage>
</organism>
<dbReference type="InterPro" id="IPR001810">
    <property type="entry name" value="F-box_dom"/>
</dbReference>
<dbReference type="Pfam" id="PF00646">
    <property type="entry name" value="F-box"/>
    <property type="match status" value="1"/>
</dbReference>
<dbReference type="AlphaFoldDB" id="W7I5S7"/>
<evidence type="ECO:0000259" key="1">
    <source>
        <dbReference type="PROSITE" id="PS50181"/>
    </source>
</evidence>
<dbReference type="InterPro" id="IPR036047">
    <property type="entry name" value="F-box-like_dom_sf"/>
</dbReference>
<sequence length="441" mass="48688">MENLPTEILRRVAGYTPFPTLQSLSRVSRRIRAAVLDWQVLRAITEKGVSAVGARLRDPRAAQWKRSPINGAMPLELCARYAWADSKARMIVDSMFWHDSQLVADFVRWGPVLVAQGHPLIEILAESQGSQAAYLYTSSPTDLYLISFCRTASTLTALASTSGIDAAGVSSPIPPMASDAELSLHWNLAMQGISNQNLFAGLHAPFEGTSVPRTREALDSLFQDISSIPNYPFGWEPSINAFSLQSLFVRTVSVLASRLHGTTAVFPGGQTTRRFNPKMLQAPPSGYDIPFTRFMQLPAPGADAAEFVWCHLDTMTSKEFIEEGQWIGMYTYGTMARMDPLMVDIKFRVVDPPAGGQEGNAQVLDVAASGIDGLNEFALYGKIYRATGKVVLTKAYLRDGENTLKWNWIAFMTPFGIVGGWGDPRWGGGIWLWKEDWRRGA</sequence>
<dbReference type="OrthoDB" id="5139943at2759"/>